<dbReference type="OrthoDB" id="6370971at2759"/>
<protein>
    <submittedName>
        <fullName evidence="4">Carcinin</fullName>
    </submittedName>
</protein>
<dbReference type="EMBL" id="JARKIK010000056">
    <property type="protein sequence ID" value="KAK8732805.1"/>
    <property type="molecule type" value="Genomic_DNA"/>
</dbReference>
<evidence type="ECO:0000313" key="4">
    <source>
        <dbReference type="EMBL" id="UWX37251.1"/>
    </source>
</evidence>
<evidence type="ECO:0000256" key="1">
    <source>
        <dbReference type="SAM" id="SignalP"/>
    </source>
</evidence>
<dbReference type="Proteomes" id="UP001445076">
    <property type="component" value="Unassembled WGS sequence"/>
</dbReference>
<feature type="chain" id="PRO_5044697444" evidence="1">
    <location>
        <begin position="19"/>
        <end position="101"/>
    </location>
</feature>
<gene>
    <name evidence="3" type="ORF">OTU49_006935</name>
</gene>
<keyword evidence="5" id="KW-1185">Reference proteome</keyword>
<dbReference type="PROSITE" id="PS51390">
    <property type="entry name" value="WAP"/>
    <property type="match status" value="1"/>
</dbReference>
<sequence length="101" mass="11224">MLRFVVLTLLVAMVIGQAKNSGCNYFCTKPEGPNKGAHYCCSPPFIPLKPEEKHPGKCPPPLKDCTRIIPQVCPHDGHCPFNQKCCFDTCLDLHTCKPAHF</sequence>
<dbReference type="EMBL" id="OP244817">
    <property type="protein sequence ID" value="UWX37251.1"/>
    <property type="molecule type" value="mRNA"/>
</dbReference>
<evidence type="ECO:0000259" key="2">
    <source>
        <dbReference type="PROSITE" id="PS51390"/>
    </source>
</evidence>
<evidence type="ECO:0000313" key="5">
    <source>
        <dbReference type="Proteomes" id="UP001445076"/>
    </source>
</evidence>
<proteinExistence type="evidence at transcript level"/>
<dbReference type="Gene3D" id="4.10.75.10">
    <property type="entry name" value="Elafin-like"/>
    <property type="match status" value="1"/>
</dbReference>
<dbReference type="InterPro" id="IPR036645">
    <property type="entry name" value="Elafin-like_sf"/>
</dbReference>
<keyword evidence="1" id="KW-0732">Signal</keyword>
<dbReference type="GO" id="GO:0030414">
    <property type="term" value="F:peptidase inhibitor activity"/>
    <property type="evidence" value="ECO:0007669"/>
    <property type="project" value="InterPro"/>
</dbReference>
<name>A0A977J6M6_CHEQU</name>
<feature type="domain" description="WAP" evidence="2">
    <location>
        <begin position="51"/>
        <end position="100"/>
    </location>
</feature>
<evidence type="ECO:0000313" key="3">
    <source>
        <dbReference type="EMBL" id="KAK8732805.1"/>
    </source>
</evidence>
<reference evidence="3" key="3">
    <citation type="submission" date="2024-01" db="EMBL/GenBank/DDBJ databases">
        <authorList>
            <person name="He J."/>
            <person name="Wang M."/>
            <person name="Zheng J."/>
            <person name="Liu Z."/>
        </authorList>
    </citation>
    <scope>NUCLEOTIDE SEQUENCE</scope>
    <source>
        <strain evidence="3">ZL_2023a</strain>
        <tissue evidence="3">Muscle</tissue>
    </source>
</reference>
<accession>A0A977J6M6</accession>
<dbReference type="InterPro" id="IPR008197">
    <property type="entry name" value="WAP_dom"/>
</dbReference>
<dbReference type="GO" id="GO:0005576">
    <property type="term" value="C:extracellular region"/>
    <property type="evidence" value="ECO:0007669"/>
    <property type="project" value="InterPro"/>
</dbReference>
<dbReference type="SUPFAM" id="SSF57256">
    <property type="entry name" value="Elafin-like"/>
    <property type="match status" value="1"/>
</dbReference>
<reference evidence="3 5" key="2">
    <citation type="journal article" date="2024" name="BMC Genomics">
        <title>Genome assembly of redclaw crayfish (Cherax quadricarinatus) provides insights into its immune adaptation and hypoxia tolerance.</title>
        <authorList>
            <person name="Liu Z."/>
            <person name="Zheng J."/>
            <person name="Li H."/>
            <person name="Fang K."/>
            <person name="Wang S."/>
            <person name="He J."/>
            <person name="Zhou D."/>
            <person name="Weng S."/>
            <person name="Chi M."/>
            <person name="Gu Z."/>
            <person name="He J."/>
            <person name="Li F."/>
            <person name="Wang M."/>
        </authorList>
    </citation>
    <scope>NUCLEOTIDE SEQUENCE [LARGE SCALE GENOMIC DNA]</scope>
    <source>
        <strain evidence="3">ZL_2023a</strain>
    </source>
</reference>
<reference evidence="4" key="1">
    <citation type="submission" date="2022-08" db="EMBL/GenBank/DDBJ databases">
        <authorList>
            <person name="Zheng J."/>
        </authorList>
    </citation>
    <scope>NUCLEOTIDE SEQUENCE</scope>
</reference>
<dbReference type="Pfam" id="PF00095">
    <property type="entry name" value="WAP"/>
    <property type="match status" value="1"/>
</dbReference>
<dbReference type="AlphaFoldDB" id="A0A977J6M6"/>
<organism evidence="4">
    <name type="scientific">Cherax quadricarinatus</name>
    <name type="common">Australian red claw crayfish</name>
    <dbReference type="NCBI Taxonomy" id="27406"/>
    <lineage>
        <taxon>Eukaryota</taxon>
        <taxon>Metazoa</taxon>
        <taxon>Ecdysozoa</taxon>
        <taxon>Arthropoda</taxon>
        <taxon>Crustacea</taxon>
        <taxon>Multicrustacea</taxon>
        <taxon>Malacostraca</taxon>
        <taxon>Eumalacostraca</taxon>
        <taxon>Eucarida</taxon>
        <taxon>Decapoda</taxon>
        <taxon>Pleocyemata</taxon>
        <taxon>Astacidea</taxon>
        <taxon>Parastacoidea</taxon>
        <taxon>Parastacidae</taxon>
        <taxon>Cherax</taxon>
    </lineage>
</organism>
<feature type="signal peptide" evidence="1">
    <location>
        <begin position="1"/>
        <end position="18"/>
    </location>
</feature>